<keyword evidence="9" id="KW-1185">Reference proteome</keyword>
<dbReference type="Gene3D" id="2.10.109.10">
    <property type="entry name" value="Umud Fragment, subunit A"/>
    <property type="match status" value="1"/>
</dbReference>
<dbReference type="InterPro" id="IPR036286">
    <property type="entry name" value="LexA/Signal_pep-like_sf"/>
</dbReference>
<organism evidence="8 9">
    <name type="scientific">Catellatospora aurea</name>
    <dbReference type="NCBI Taxonomy" id="1337874"/>
    <lineage>
        <taxon>Bacteria</taxon>
        <taxon>Bacillati</taxon>
        <taxon>Actinomycetota</taxon>
        <taxon>Actinomycetes</taxon>
        <taxon>Micromonosporales</taxon>
        <taxon>Micromonosporaceae</taxon>
        <taxon>Catellatospora</taxon>
    </lineage>
</organism>
<dbReference type="PANTHER" id="PTHR43390">
    <property type="entry name" value="SIGNAL PEPTIDASE I"/>
    <property type="match status" value="1"/>
</dbReference>
<comment type="catalytic activity">
    <reaction evidence="1 6">
        <text>Cleavage of hydrophobic, N-terminal signal or leader sequences from secreted and periplasmic proteins.</text>
        <dbReference type="EC" id="3.4.21.89"/>
    </reaction>
</comment>
<reference evidence="9" key="1">
    <citation type="journal article" date="2019" name="Int. J. Syst. Evol. Microbiol.">
        <title>The Global Catalogue of Microorganisms (GCM) 10K type strain sequencing project: providing services to taxonomists for standard genome sequencing and annotation.</title>
        <authorList>
            <consortium name="The Broad Institute Genomics Platform"/>
            <consortium name="The Broad Institute Genome Sequencing Center for Infectious Disease"/>
            <person name="Wu L."/>
            <person name="Ma J."/>
        </authorList>
    </citation>
    <scope>NUCLEOTIDE SEQUENCE [LARGE SCALE GENOMIC DNA]</scope>
    <source>
        <strain evidence="9">CGMCC 1.9106</strain>
    </source>
</reference>
<evidence type="ECO:0000313" key="9">
    <source>
        <dbReference type="Proteomes" id="UP001596392"/>
    </source>
</evidence>
<dbReference type="RefSeq" id="WP_376807119.1">
    <property type="nucleotide sequence ID" value="NZ_JBHTAC010000014.1"/>
</dbReference>
<evidence type="ECO:0000313" key="8">
    <source>
        <dbReference type="EMBL" id="MFC7244044.1"/>
    </source>
</evidence>
<evidence type="ECO:0000256" key="4">
    <source>
        <dbReference type="ARBA" id="ARBA00013208"/>
    </source>
</evidence>
<dbReference type="SUPFAM" id="SSF51306">
    <property type="entry name" value="LexA/Signal peptidase"/>
    <property type="match status" value="1"/>
</dbReference>
<evidence type="ECO:0000256" key="3">
    <source>
        <dbReference type="ARBA" id="ARBA00009370"/>
    </source>
</evidence>
<dbReference type="PANTHER" id="PTHR43390:SF1">
    <property type="entry name" value="CHLOROPLAST PROCESSING PEPTIDASE"/>
    <property type="match status" value="1"/>
</dbReference>
<proteinExistence type="inferred from homology"/>
<dbReference type="EMBL" id="JBHTAC010000014">
    <property type="protein sequence ID" value="MFC7244044.1"/>
    <property type="molecule type" value="Genomic_DNA"/>
</dbReference>
<dbReference type="PROSITE" id="PS00761">
    <property type="entry name" value="SPASE_I_3"/>
    <property type="match status" value="1"/>
</dbReference>
<name>A0ABW2GYG3_9ACTN</name>
<gene>
    <name evidence="8" type="primary">lepB</name>
    <name evidence="8" type="ORF">ACFQO7_16355</name>
</gene>
<keyword evidence="6" id="KW-0472">Membrane</keyword>
<dbReference type="CDD" id="cd06530">
    <property type="entry name" value="S26_SPase_I"/>
    <property type="match status" value="1"/>
</dbReference>
<comment type="similarity">
    <text evidence="3 6">Belongs to the peptidase S26 family.</text>
</comment>
<feature type="domain" description="Peptidase S26" evidence="7">
    <location>
        <begin position="18"/>
        <end position="190"/>
    </location>
</feature>
<comment type="caution">
    <text evidence="8">The sequence shown here is derived from an EMBL/GenBank/DDBJ whole genome shotgun (WGS) entry which is preliminary data.</text>
</comment>
<sequence>MIDDEQKKPRGGRGSFWRELPVLLVVALVVALLVRQFVVQTFYIPTGSMEQTLLVDNRVLVNKLAYEFGEPARGEIVVFEAPLTWRSSVEQEDFIKRIIGVPGDRVVCCDAQGRITVNGQPLDEPYVYPGNKMAPQKFDITVPAGRVWVMGDHREASADSLANYNGHNQDIMQATIPLEALVGRAFVLFWPFDRATWLTVPETFAAVPGPSPAA</sequence>
<evidence type="ECO:0000256" key="1">
    <source>
        <dbReference type="ARBA" id="ARBA00000677"/>
    </source>
</evidence>
<accession>A0ABW2GYG3</accession>
<feature type="transmembrane region" description="Helical" evidence="6">
    <location>
        <begin position="20"/>
        <end position="38"/>
    </location>
</feature>
<evidence type="ECO:0000256" key="6">
    <source>
        <dbReference type="RuleBase" id="RU362042"/>
    </source>
</evidence>
<dbReference type="InterPro" id="IPR000223">
    <property type="entry name" value="Pept_S26A_signal_pept_1"/>
</dbReference>
<keyword evidence="6" id="KW-0645">Protease</keyword>
<keyword evidence="5 6" id="KW-0378">Hydrolase</keyword>
<dbReference type="Proteomes" id="UP001596392">
    <property type="component" value="Unassembled WGS sequence"/>
</dbReference>
<evidence type="ECO:0000259" key="7">
    <source>
        <dbReference type="Pfam" id="PF10502"/>
    </source>
</evidence>
<evidence type="ECO:0000256" key="2">
    <source>
        <dbReference type="ARBA" id="ARBA00004401"/>
    </source>
</evidence>
<evidence type="ECO:0000256" key="5">
    <source>
        <dbReference type="ARBA" id="ARBA00022801"/>
    </source>
</evidence>
<dbReference type="NCBIfam" id="TIGR02227">
    <property type="entry name" value="sigpep_I_bact"/>
    <property type="match status" value="1"/>
</dbReference>
<dbReference type="EC" id="3.4.21.89" evidence="4 6"/>
<dbReference type="InterPro" id="IPR019758">
    <property type="entry name" value="Pept_S26A_signal_pept_1_CS"/>
</dbReference>
<comment type="subcellular location">
    <subcellularLocation>
        <location evidence="2">Cell membrane</location>
        <topology evidence="2">Single-pass type II membrane protein</topology>
    </subcellularLocation>
    <subcellularLocation>
        <location evidence="6">Membrane</location>
        <topology evidence="6">Single-pass type II membrane protein</topology>
    </subcellularLocation>
</comment>
<dbReference type="PRINTS" id="PR00727">
    <property type="entry name" value="LEADERPTASE"/>
</dbReference>
<dbReference type="Pfam" id="PF10502">
    <property type="entry name" value="Peptidase_S26"/>
    <property type="match status" value="1"/>
</dbReference>
<dbReference type="InterPro" id="IPR019533">
    <property type="entry name" value="Peptidase_S26"/>
</dbReference>
<keyword evidence="6" id="KW-0812">Transmembrane</keyword>
<protein>
    <recommendedName>
        <fullName evidence="4 6">Signal peptidase I</fullName>
        <ecNumber evidence="4 6">3.4.21.89</ecNumber>
    </recommendedName>
</protein>
<dbReference type="GO" id="GO:0009003">
    <property type="term" value="F:signal peptidase activity"/>
    <property type="evidence" value="ECO:0007669"/>
    <property type="project" value="UniProtKB-EC"/>
</dbReference>
<keyword evidence="6" id="KW-1133">Transmembrane helix</keyword>